<feature type="region of interest" description="Disordered" evidence="1">
    <location>
        <begin position="851"/>
        <end position="909"/>
    </location>
</feature>
<dbReference type="SUPFAM" id="SSF49562">
    <property type="entry name" value="C2 domain (Calcium/lipid-binding domain, CaLB)"/>
    <property type="match status" value="1"/>
</dbReference>
<feature type="compositionally biased region" description="Basic residues" evidence="1">
    <location>
        <begin position="961"/>
        <end position="970"/>
    </location>
</feature>
<evidence type="ECO:0000313" key="5">
    <source>
        <dbReference type="Proteomes" id="UP001530400"/>
    </source>
</evidence>
<accession>A0ABD3N2E3</accession>
<keyword evidence="2" id="KW-0472">Membrane</keyword>
<feature type="region of interest" description="Disordered" evidence="1">
    <location>
        <begin position="929"/>
        <end position="976"/>
    </location>
</feature>
<dbReference type="AlphaFoldDB" id="A0ABD3N2E3"/>
<dbReference type="InterPro" id="IPR000008">
    <property type="entry name" value="C2_dom"/>
</dbReference>
<keyword evidence="2" id="KW-0812">Transmembrane</keyword>
<comment type="caution">
    <text evidence="4">The sequence shown here is derived from an EMBL/GenBank/DDBJ whole genome shotgun (WGS) entry which is preliminary data.</text>
</comment>
<dbReference type="InterPro" id="IPR035892">
    <property type="entry name" value="C2_domain_sf"/>
</dbReference>
<evidence type="ECO:0000313" key="4">
    <source>
        <dbReference type="EMBL" id="KAL3770300.1"/>
    </source>
</evidence>
<feature type="transmembrane region" description="Helical" evidence="2">
    <location>
        <begin position="1076"/>
        <end position="1094"/>
    </location>
</feature>
<organism evidence="4 5">
    <name type="scientific">Cyclotella atomus</name>
    <dbReference type="NCBI Taxonomy" id="382360"/>
    <lineage>
        <taxon>Eukaryota</taxon>
        <taxon>Sar</taxon>
        <taxon>Stramenopiles</taxon>
        <taxon>Ochrophyta</taxon>
        <taxon>Bacillariophyta</taxon>
        <taxon>Coscinodiscophyceae</taxon>
        <taxon>Thalassiosirophycidae</taxon>
        <taxon>Stephanodiscales</taxon>
        <taxon>Stephanodiscaceae</taxon>
        <taxon>Cyclotella</taxon>
    </lineage>
</organism>
<keyword evidence="2" id="KW-1133">Transmembrane helix</keyword>
<dbReference type="PROSITE" id="PS50004">
    <property type="entry name" value="C2"/>
    <property type="match status" value="1"/>
</dbReference>
<sequence length="1174" mass="132848">MSRRAAFASTPGASQSSARKDDAEGTGSSAKYIQGNISMVRSKKLIIPSLRNGVMVINIEDGGSLTFYKDWGFNKSRRGSSGSIAGNGSVASGLNGGIMKRVSSTSSLLELYDNTANQSITIDESTDVKQSIFLRQSKSRRNVMEVDEETKAKIEKVSVYVSSSEFREPMEMPYLKIPAAVPWVFKSVNKLKNEFFQITVPPLPNGELDTRVKLISFKDKVKQFMHVTTVVDGKVITFGTVMSRNELDDSAKDIDISDRGGEDELSMAESTISIKQTKRNTQIFTFKCPNARDLAVYAKTALTLNRMYTENRIKRTTTLFASTNKRVRTAEGLEIALQNAILDRNMDTKEMMSKQSTLGAKEYRCLPLYAYPYSWLTDKELLDEMVRPSEVWCDFREEDGNELGCLKMEVLQCSGIPKMDAYSLSDPMVYVVCGSAAFVTDVIPDKLDAYWLPLTRRACIMPVTNGYSQVYVGCFDYDGEKEMDDFIGRVVLDIPQLQAGYTYDVNLPMRDCSRVYHRSNLGFIRLRFRLEWNEGGERAALLSYLPSPGHIKKRMKNDLTAVTVKCPDPKSFYNIAHTVYGKDIPGKYSNSIRTATTNELAMINKMMVFSIKGAMKDIGNWKYPLLSGYIFFWWMHFVIANSMALVPGFIMSLVVILLLRNYVKYYIKSSNALLYGHKTMGEMMRMLLFKRYVSKWRISGGSEWKHEDRPYLERLLLTICGMSTKTIDPQYKWRYENHSEFPFSVGTSYPRITHLDEDEDTPWNDDEEIDEDFDNVDEQDEARSIKVPNVAVFSGKEFMKQSTASVKSESSMPNARANRQTVFSGKDFRKRNSASYANSASSISTSILRPKRVAAVEGPTSSNKPADTQSSSATELHGLMRQSSIDSKIASPSRRAAPRPSSSLKSSLRSSANKVILVSKISGGSKVSFDSGNELLRQNSSRSSNHATDKFPDNLPEQNVKAKKGAKKSKPIQDELSEVHEKAQKATFYLFDDRVFLVEGDKQDGERTLKLHESMNPVLKMVNPLLGGVFKIVDNNLNAFRALFNIFMWKDPALSFWATMFAIISMYVLFLFPWRWIFAAAGLFSVGPQNYFLADWFEERRKKRKEEQQKESEMASGSFRSKPVNLSASPLLMRNNTQMKPDGKTREIIVPSVPLRYNRFYDWPPDPSTTIIRK</sequence>
<proteinExistence type="predicted"/>
<evidence type="ECO:0000259" key="3">
    <source>
        <dbReference type="PROSITE" id="PS50004"/>
    </source>
</evidence>
<feature type="compositionally biased region" description="Low complexity" evidence="1">
    <location>
        <begin position="887"/>
        <end position="909"/>
    </location>
</feature>
<gene>
    <name evidence="4" type="ORF">ACHAWO_008525</name>
</gene>
<feature type="region of interest" description="Disordered" evidence="1">
    <location>
        <begin position="1"/>
        <end position="28"/>
    </location>
</feature>
<feature type="region of interest" description="Disordered" evidence="1">
    <location>
        <begin position="1104"/>
        <end position="1124"/>
    </location>
</feature>
<keyword evidence="5" id="KW-1185">Reference proteome</keyword>
<feature type="compositionally biased region" description="Basic and acidic residues" evidence="1">
    <location>
        <begin position="1104"/>
        <end position="1113"/>
    </location>
</feature>
<dbReference type="EMBL" id="JALLPJ020001313">
    <property type="protein sequence ID" value="KAL3770300.1"/>
    <property type="molecule type" value="Genomic_DNA"/>
</dbReference>
<feature type="domain" description="C2" evidence="3">
    <location>
        <begin position="387"/>
        <end position="507"/>
    </location>
</feature>
<dbReference type="Pfam" id="PF00168">
    <property type="entry name" value="C2"/>
    <property type="match status" value="1"/>
</dbReference>
<name>A0ABD3N2E3_9STRA</name>
<protein>
    <recommendedName>
        <fullName evidence="3">C2 domain-containing protein</fullName>
    </recommendedName>
</protein>
<dbReference type="Gene3D" id="2.60.40.150">
    <property type="entry name" value="C2 domain"/>
    <property type="match status" value="1"/>
</dbReference>
<feature type="transmembrane region" description="Helical" evidence="2">
    <location>
        <begin position="1053"/>
        <end position="1070"/>
    </location>
</feature>
<evidence type="ECO:0000256" key="2">
    <source>
        <dbReference type="SAM" id="Phobius"/>
    </source>
</evidence>
<feature type="region of interest" description="Disordered" evidence="1">
    <location>
        <begin position="804"/>
        <end position="826"/>
    </location>
</feature>
<feature type="transmembrane region" description="Helical" evidence="2">
    <location>
        <begin position="631"/>
        <end position="659"/>
    </location>
</feature>
<reference evidence="4 5" key="1">
    <citation type="submission" date="2024-10" db="EMBL/GenBank/DDBJ databases">
        <title>Updated reference genomes for cyclostephanoid diatoms.</title>
        <authorList>
            <person name="Roberts W.R."/>
            <person name="Alverson A.J."/>
        </authorList>
    </citation>
    <scope>NUCLEOTIDE SEQUENCE [LARGE SCALE GENOMIC DNA]</scope>
    <source>
        <strain evidence="4 5">AJA010-31</strain>
    </source>
</reference>
<evidence type="ECO:0000256" key="1">
    <source>
        <dbReference type="SAM" id="MobiDB-lite"/>
    </source>
</evidence>
<feature type="compositionally biased region" description="Polar residues" evidence="1">
    <location>
        <begin position="929"/>
        <end position="946"/>
    </location>
</feature>
<dbReference type="Proteomes" id="UP001530400">
    <property type="component" value="Unassembled WGS sequence"/>
</dbReference>
<feature type="compositionally biased region" description="Polar residues" evidence="1">
    <location>
        <begin position="859"/>
        <end position="874"/>
    </location>
</feature>
<feature type="compositionally biased region" description="Polar residues" evidence="1">
    <location>
        <begin position="804"/>
        <end position="823"/>
    </location>
</feature>